<dbReference type="Gene3D" id="3.90.1570.10">
    <property type="entry name" value="tt1808, chain A"/>
    <property type="match status" value="1"/>
</dbReference>
<dbReference type="InterPro" id="IPR008538">
    <property type="entry name" value="Uma2"/>
</dbReference>
<protein>
    <recommendedName>
        <fullName evidence="1">Putative restriction endonuclease domain-containing protein</fullName>
    </recommendedName>
</protein>
<sequence length="179" mass="20384">MSTARRYLPHYTVADYQNWEGDWELWQGIAVSMTPSPFGAHQRIARNLVVDLDVKIREAGCQANVLFEIDWIVSRDTVVRPDVIVVCGDTPEKHVETPPGLVAEIQSAATAVRDREAKRDLYKEQGVGIYLLVDPEQETFEVYRRSETQDWVHESIAGSIEFSICGDCRLQLSKDSLFR</sequence>
<dbReference type="PANTHER" id="PTHR36558:SF1">
    <property type="entry name" value="RESTRICTION ENDONUCLEASE DOMAIN-CONTAINING PROTEIN-RELATED"/>
    <property type="match status" value="1"/>
</dbReference>
<dbReference type="Proteomes" id="UP000321353">
    <property type="component" value="Chromosome"/>
</dbReference>
<dbReference type="AlphaFoldDB" id="A0A5B9ME01"/>
<dbReference type="InterPro" id="IPR012296">
    <property type="entry name" value="Nuclease_put_TT1808"/>
</dbReference>
<feature type="domain" description="Putative restriction endonuclease" evidence="1">
    <location>
        <begin position="14"/>
        <end position="156"/>
    </location>
</feature>
<accession>A0A5B9ME01</accession>
<dbReference type="InterPro" id="IPR011335">
    <property type="entry name" value="Restrct_endonuc-II-like"/>
</dbReference>
<name>A0A5B9ME01_9BACT</name>
<dbReference type="RefSeq" id="WP_147867751.1">
    <property type="nucleotide sequence ID" value="NZ_CP036264.1"/>
</dbReference>
<evidence type="ECO:0000313" key="2">
    <source>
        <dbReference type="EMBL" id="QEF98190.1"/>
    </source>
</evidence>
<dbReference type="EMBL" id="CP036264">
    <property type="protein sequence ID" value="QEF98190.1"/>
    <property type="molecule type" value="Genomic_DNA"/>
</dbReference>
<proteinExistence type="predicted"/>
<organism evidence="2 3">
    <name type="scientific">Stieleria maiorica</name>
    <dbReference type="NCBI Taxonomy" id="2795974"/>
    <lineage>
        <taxon>Bacteria</taxon>
        <taxon>Pseudomonadati</taxon>
        <taxon>Planctomycetota</taxon>
        <taxon>Planctomycetia</taxon>
        <taxon>Pirellulales</taxon>
        <taxon>Pirellulaceae</taxon>
        <taxon>Stieleria</taxon>
    </lineage>
</organism>
<dbReference type="PANTHER" id="PTHR36558">
    <property type="entry name" value="GLR1098 PROTEIN"/>
    <property type="match status" value="1"/>
</dbReference>
<keyword evidence="3" id="KW-1185">Reference proteome</keyword>
<gene>
    <name evidence="2" type="ORF">Mal15_22390</name>
</gene>
<evidence type="ECO:0000313" key="3">
    <source>
        <dbReference type="Proteomes" id="UP000321353"/>
    </source>
</evidence>
<dbReference type="CDD" id="cd06260">
    <property type="entry name" value="DUF820-like"/>
    <property type="match status" value="1"/>
</dbReference>
<dbReference type="Pfam" id="PF05685">
    <property type="entry name" value="Uma2"/>
    <property type="match status" value="1"/>
</dbReference>
<reference evidence="2 3" key="1">
    <citation type="submission" date="2019-02" db="EMBL/GenBank/DDBJ databases">
        <title>Planctomycetal bacteria perform biofilm scaping via a novel small molecule.</title>
        <authorList>
            <person name="Jeske O."/>
            <person name="Boedeker C."/>
            <person name="Wiegand S."/>
            <person name="Breitling P."/>
            <person name="Kallscheuer N."/>
            <person name="Jogler M."/>
            <person name="Rohde M."/>
            <person name="Petersen J."/>
            <person name="Medema M.H."/>
            <person name="Surup F."/>
            <person name="Jogler C."/>
        </authorList>
    </citation>
    <scope>NUCLEOTIDE SEQUENCE [LARGE SCALE GENOMIC DNA]</scope>
    <source>
        <strain evidence="2 3">Mal15</strain>
    </source>
</reference>
<dbReference type="KEGG" id="smam:Mal15_22390"/>
<dbReference type="SUPFAM" id="SSF52980">
    <property type="entry name" value="Restriction endonuclease-like"/>
    <property type="match status" value="1"/>
</dbReference>
<evidence type="ECO:0000259" key="1">
    <source>
        <dbReference type="Pfam" id="PF05685"/>
    </source>
</evidence>